<accession>A0AA41UFR7</accession>
<dbReference type="SUPFAM" id="SSF52206">
    <property type="entry name" value="Hypothetical protein MTH538"/>
    <property type="match status" value="1"/>
</dbReference>
<dbReference type="RefSeq" id="WP_243012552.1">
    <property type="nucleotide sequence ID" value="NZ_JALGAR010000003.1"/>
</dbReference>
<comment type="caution">
    <text evidence="2">The sequence shown here is derived from an EMBL/GenBank/DDBJ whole genome shotgun (WGS) entry which is preliminary data.</text>
</comment>
<keyword evidence="3" id="KW-1185">Reference proteome</keyword>
<protein>
    <submittedName>
        <fullName evidence="2">TIR domain-containing protein</fullName>
    </submittedName>
</protein>
<dbReference type="InterPro" id="IPR036490">
    <property type="entry name" value="ThsB_TIR-like_sf"/>
</dbReference>
<proteinExistence type="predicted"/>
<reference evidence="2" key="1">
    <citation type="submission" date="2022-03" db="EMBL/GenBank/DDBJ databases">
        <title>Cryobacterium sp. nov. strain ZS14-85, isolated from Antarctic soil.</title>
        <authorList>
            <person name="Li J."/>
            <person name="Niu G."/>
        </authorList>
    </citation>
    <scope>NUCLEOTIDE SEQUENCE</scope>
    <source>
        <strain evidence="2">ZS14-85</strain>
    </source>
</reference>
<dbReference type="Pfam" id="PF08937">
    <property type="entry name" value="ThsB_TIR"/>
    <property type="match status" value="1"/>
</dbReference>
<dbReference type="InterPro" id="IPR015032">
    <property type="entry name" value="ThsB__TIR-like_domain"/>
</dbReference>
<evidence type="ECO:0000313" key="3">
    <source>
        <dbReference type="Proteomes" id="UP001165341"/>
    </source>
</evidence>
<evidence type="ECO:0000259" key="1">
    <source>
        <dbReference type="Pfam" id="PF08937"/>
    </source>
</evidence>
<feature type="domain" description="Thoeris protein ThsB TIR-like" evidence="1">
    <location>
        <begin position="7"/>
        <end position="101"/>
    </location>
</feature>
<dbReference type="Proteomes" id="UP001165341">
    <property type="component" value="Unassembled WGS sequence"/>
</dbReference>
<dbReference type="Gene3D" id="3.40.50.11200">
    <property type="match status" value="1"/>
</dbReference>
<gene>
    <name evidence="2" type="ORF">MQH31_14040</name>
</gene>
<name>A0AA41UFR7_9MICO</name>
<dbReference type="EMBL" id="JALGAR010000003">
    <property type="protein sequence ID" value="MCI4658928.1"/>
    <property type="molecule type" value="Genomic_DNA"/>
</dbReference>
<sequence length="138" mass="15295">MSEPRAFLSFDFDHNEQSKILFAGQAGKDSPTSFTIEDWSSKTPLPQQEWERRIREKLSRTHMLVVLVGRSMGSATGVAKEIAMAKALNLPTFGVYVDTATSLSTLPSGLPRNRVIAWKWPNIGAAITQMMGEGRNAR</sequence>
<evidence type="ECO:0000313" key="2">
    <source>
        <dbReference type="EMBL" id="MCI4658928.1"/>
    </source>
</evidence>
<organism evidence="2 3">
    <name type="scientific">Cryobacterium zhongshanensis</name>
    <dbReference type="NCBI Taxonomy" id="2928153"/>
    <lineage>
        <taxon>Bacteria</taxon>
        <taxon>Bacillati</taxon>
        <taxon>Actinomycetota</taxon>
        <taxon>Actinomycetes</taxon>
        <taxon>Micrococcales</taxon>
        <taxon>Microbacteriaceae</taxon>
        <taxon>Cryobacterium</taxon>
    </lineage>
</organism>
<dbReference type="AlphaFoldDB" id="A0AA41UFR7"/>